<sequence length="132" mass="15087">MELYYTLRNRLSLLLAPMALFALVSCGSYQYSGYEADGIYGESRPGIWEQQNQNQETAEVKPNGNNSYYKDLFAQQSEMVGEVLESDVFTDVDSYTSNDGYENYSEVGGGYSVCWRKCALGRRSRYLHCKYL</sequence>
<dbReference type="HOGENOM" id="CLU_1914111_0_0_10"/>
<dbReference type="RefSeq" id="WP_011710592.1">
    <property type="nucleotide sequence ID" value="NC_008571.1"/>
</dbReference>
<protein>
    <submittedName>
        <fullName evidence="1">Membrane or secreted protein</fullName>
    </submittedName>
</protein>
<gene>
    <name evidence="1" type="ordered locus">GFO_2735</name>
</gene>
<evidence type="ECO:0000313" key="2">
    <source>
        <dbReference type="Proteomes" id="UP000000755"/>
    </source>
</evidence>
<reference evidence="1 2" key="1">
    <citation type="journal article" date="2006" name="Environ. Microbiol.">
        <title>Whole genome analysis of the marine Bacteroidetes'Gramella forsetii' reveals adaptations to degradation of polymeric organic matter.</title>
        <authorList>
            <person name="Bauer M."/>
            <person name="Kube M."/>
            <person name="Teeling H."/>
            <person name="Richter M."/>
            <person name="Lombardot T."/>
            <person name="Allers E."/>
            <person name="Wuerdemann C.A."/>
            <person name="Quast C."/>
            <person name="Kuhl H."/>
            <person name="Knaust F."/>
            <person name="Woebken D."/>
            <person name="Bischof K."/>
            <person name="Mussmann M."/>
            <person name="Choudhuri J.V."/>
            <person name="Meyer F."/>
            <person name="Reinhardt R."/>
            <person name="Amann R.I."/>
            <person name="Gloeckner F.O."/>
        </authorList>
    </citation>
    <scope>NUCLEOTIDE SEQUENCE [LARGE SCALE GENOMIC DNA]</scope>
    <source>
        <strain evidence="1 2">KT0803</strain>
    </source>
</reference>
<accession>A0M4Z4</accession>
<evidence type="ECO:0000313" key="1">
    <source>
        <dbReference type="EMBL" id="CAL67689.1"/>
    </source>
</evidence>
<proteinExistence type="predicted"/>
<dbReference type="AlphaFoldDB" id="A0M4Z4"/>
<organism evidence="1 2">
    <name type="scientific">Christiangramia forsetii (strain DSM 17595 / CGMCC 1.15422 / KT0803)</name>
    <name type="common">Gramella forsetii</name>
    <dbReference type="NCBI Taxonomy" id="411154"/>
    <lineage>
        <taxon>Bacteria</taxon>
        <taxon>Pseudomonadati</taxon>
        <taxon>Bacteroidota</taxon>
        <taxon>Flavobacteriia</taxon>
        <taxon>Flavobacteriales</taxon>
        <taxon>Flavobacteriaceae</taxon>
        <taxon>Christiangramia</taxon>
    </lineage>
</organism>
<name>A0M4Z4_CHRFK</name>
<dbReference type="EMBL" id="CU207366">
    <property type="protein sequence ID" value="CAL67689.1"/>
    <property type="molecule type" value="Genomic_DNA"/>
</dbReference>
<dbReference type="KEGG" id="gfo:GFO_2735"/>
<dbReference type="OrthoDB" id="1443506at2"/>
<dbReference type="STRING" id="411154.GFO_2735"/>
<dbReference type="Proteomes" id="UP000000755">
    <property type="component" value="Chromosome"/>
</dbReference>